<evidence type="ECO:0000259" key="1">
    <source>
        <dbReference type="Pfam" id="PF01168"/>
    </source>
</evidence>
<dbReference type="Proteomes" id="UP000254835">
    <property type="component" value="Unassembled WGS sequence"/>
</dbReference>
<dbReference type="InterPro" id="IPR029066">
    <property type="entry name" value="PLP-binding_barrel"/>
</dbReference>
<gene>
    <name evidence="3" type="ORF">NCTC11470_01654</name>
</gene>
<dbReference type="SUPFAM" id="SSF51419">
    <property type="entry name" value="PLP-binding barrel"/>
    <property type="match status" value="1"/>
</dbReference>
<dbReference type="EMBL" id="UHJA01000001">
    <property type="protein sequence ID" value="SUP76615.1"/>
    <property type="molecule type" value="Genomic_DNA"/>
</dbReference>
<dbReference type="Pfam" id="PF01168">
    <property type="entry name" value="Ala_racemase_N"/>
    <property type="match status" value="1"/>
</dbReference>
<dbReference type="RefSeq" id="WP_004707936.1">
    <property type="nucleotide sequence ID" value="NZ_CABMMH010000012.1"/>
</dbReference>
<dbReference type="InterPro" id="IPR048449">
    <property type="entry name" value="YhfX-like_C"/>
</dbReference>
<dbReference type="OrthoDB" id="3189402at2"/>
<feature type="domain" description="YhfX-like C-terminal" evidence="2">
    <location>
        <begin position="283"/>
        <end position="377"/>
    </location>
</feature>
<name>A0A380PSM7_YERFR</name>
<accession>A0A380PSM7</accession>
<evidence type="ECO:0000259" key="2">
    <source>
        <dbReference type="Pfam" id="PF21279"/>
    </source>
</evidence>
<dbReference type="Gene3D" id="2.40.37.30">
    <property type="match status" value="2"/>
</dbReference>
<protein>
    <submittedName>
        <fullName evidence="3">Protein containing an Alanine Racemase Domain</fullName>
    </submittedName>
</protein>
<dbReference type="GeneID" id="57906878"/>
<feature type="domain" description="Alanine racemase N-terminal" evidence="1">
    <location>
        <begin position="33"/>
        <end position="269"/>
    </location>
</feature>
<dbReference type="AlphaFoldDB" id="A0A380PSM7"/>
<dbReference type="InterPro" id="IPR001608">
    <property type="entry name" value="Ala_racemase_N"/>
</dbReference>
<dbReference type="Pfam" id="PF21279">
    <property type="entry name" value="YhfX-like_C"/>
    <property type="match status" value="1"/>
</dbReference>
<evidence type="ECO:0000313" key="4">
    <source>
        <dbReference type="Proteomes" id="UP000254835"/>
    </source>
</evidence>
<proteinExistence type="predicted"/>
<evidence type="ECO:0000313" key="3">
    <source>
        <dbReference type="EMBL" id="SUP76615.1"/>
    </source>
</evidence>
<organism evidence="3 4">
    <name type="scientific">Yersinia frederiksenii</name>
    <dbReference type="NCBI Taxonomy" id="29484"/>
    <lineage>
        <taxon>Bacteria</taxon>
        <taxon>Pseudomonadati</taxon>
        <taxon>Pseudomonadota</taxon>
        <taxon>Gammaproteobacteria</taxon>
        <taxon>Enterobacterales</taxon>
        <taxon>Yersiniaceae</taxon>
        <taxon>Yersinia</taxon>
    </lineage>
</organism>
<sequence>MFLKTLLKQNTQLIDAAISFWHQGKISPDSYVIDVEQTEANARLLLETASRYQIKLYLMSKQFGRNPQLCRRLLACQYQGERYQGMVAVDFKEARQLYRHAIPVAHIGHLVQPPSGMVDEVVRQRPEVITVFSLEKALEISQAAHRQHIIQPLMLKVCQSGDLLYAGQEAGFELSQLPAVIAALREMPAVRLVGITHFPCMLYDTQSQRTSPTANMHTLLAARNILQAQGVSIEQVNAPSATSCTTLPQLAQWGVTHSEPGHALTGTIPANQHGNQPEQISMLYLSEISHHFANNSYLFGGGHYRRGHLQNALIWHDNQFSQSTILPIDDDSIDYCLRLAGQFPVSSPVIMCFRTQIFVTRSDVVLIDGIQSGNPRIIGRYDSQGNKLPE</sequence>
<dbReference type="CDD" id="cd06811">
    <property type="entry name" value="PLPDE_III_yhfX_like"/>
    <property type="match status" value="1"/>
</dbReference>
<reference evidence="3 4" key="1">
    <citation type="submission" date="2018-06" db="EMBL/GenBank/DDBJ databases">
        <authorList>
            <consortium name="Pathogen Informatics"/>
            <person name="Doyle S."/>
        </authorList>
    </citation>
    <scope>NUCLEOTIDE SEQUENCE [LARGE SCALE GENOMIC DNA]</scope>
    <source>
        <strain evidence="3 4">NCTC11470</strain>
    </source>
</reference>